<sequence>QLQASNGNGWFGMGFNPSDNGMTNADFIIGFVSNGNTVSLGNYIAVYGGYHPPTLDPHQDPELQSSLSYSFVNDVAIITFKRALSPSAVGRKPILRVVMAYNPNNNILSYHQNNRVLQLIDFYSGQLSSSTANNLQMITRIVHGGGMFITWCVIFPGSIFFVRYYKHHHMHLKYHRFIQVVGSISISTFGAAAISTVVSVQTPHAWLGLCVYVASFIETAFGLIAMWGQTAVVSVNKELILSVSLMATTRHGGRRFRKTEDENEKRTMLLAHISHDDYIKLPQYIWEEFNERVQYGAYLVICDGFIIDIRKWIHSHPGGSHILERVMGTDITNDFYNTHKDNHINEELDSPE</sequence>
<reference evidence="1" key="1">
    <citation type="submission" date="2021-06" db="EMBL/GenBank/DDBJ databases">
        <authorList>
            <person name="Kallberg Y."/>
            <person name="Tangrot J."/>
            <person name="Rosling A."/>
        </authorList>
    </citation>
    <scope>NUCLEOTIDE SEQUENCE</scope>
    <source>
        <strain evidence="1">MA461A</strain>
    </source>
</reference>
<accession>A0ACA9R0S5</accession>
<protein>
    <submittedName>
        <fullName evidence="1">34497_t:CDS:1</fullName>
    </submittedName>
</protein>
<dbReference type="Proteomes" id="UP000789920">
    <property type="component" value="Unassembled WGS sequence"/>
</dbReference>
<keyword evidence="2" id="KW-1185">Reference proteome</keyword>
<name>A0ACA9R0S5_9GLOM</name>
<evidence type="ECO:0000313" key="2">
    <source>
        <dbReference type="Proteomes" id="UP000789920"/>
    </source>
</evidence>
<feature type="non-terminal residue" evidence="1">
    <location>
        <position position="1"/>
    </location>
</feature>
<proteinExistence type="predicted"/>
<feature type="non-terminal residue" evidence="1">
    <location>
        <position position="352"/>
    </location>
</feature>
<dbReference type="EMBL" id="CAJVQC010040963">
    <property type="protein sequence ID" value="CAG8771995.1"/>
    <property type="molecule type" value="Genomic_DNA"/>
</dbReference>
<evidence type="ECO:0000313" key="1">
    <source>
        <dbReference type="EMBL" id="CAG8771995.1"/>
    </source>
</evidence>
<gene>
    <name evidence="1" type="ORF">RPERSI_LOCUS16518</name>
</gene>
<comment type="caution">
    <text evidence="1">The sequence shown here is derived from an EMBL/GenBank/DDBJ whole genome shotgun (WGS) entry which is preliminary data.</text>
</comment>
<organism evidence="1 2">
    <name type="scientific">Racocetra persica</name>
    <dbReference type="NCBI Taxonomy" id="160502"/>
    <lineage>
        <taxon>Eukaryota</taxon>
        <taxon>Fungi</taxon>
        <taxon>Fungi incertae sedis</taxon>
        <taxon>Mucoromycota</taxon>
        <taxon>Glomeromycotina</taxon>
        <taxon>Glomeromycetes</taxon>
        <taxon>Diversisporales</taxon>
        <taxon>Gigasporaceae</taxon>
        <taxon>Racocetra</taxon>
    </lineage>
</organism>